<protein>
    <recommendedName>
        <fullName evidence="5">Transmembrane protein</fullName>
    </recommendedName>
</protein>
<feature type="region of interest" description="Disordered" evidence="1">
    <location>
        <begin position="39"/>
        <end position="98"/>
    </location>
</feature>
<feature type="transmembrane region" description="Helical" evidence="2">
    <location>
        <begin position="280"/>
        <end position="299"/>
    </location>
</feature>
<evidence type="ECO:0000313" key="4">
    <source>
        <dbReference type="Proteomes" id="UP001597282"/>
    </source>
</evidence>
<evidence type="ECO:0000256" key="1">
    <source>
        <dbReference type="SAM" id="MobiDB-lite"/>
    </source>
</evidence>
<keyword evidence="4" id="KW-1185">Reference proteome</keyword>
<name>A0ABW4CEE7_9BACL</name>
<comment type="caution">
    <text evidence="3">The sequence shown here is derived from an EMBL/GenBank/DDBJ whole genome shotgun (WGS) entry which is preliminary data.</text>
</comment>
<accession>A0ABW4CEE7</accession>
<reference evidence="4" key="1">
    <citation type="journal article" date="2019" name="Int. J. Syst. Evol. Microbiol.">
        <title>The Global Catalogue of Microorganisms (GCM) 10K type strain sequencing project: providing services to taxonomists for standard genome sequencing and annotation.</title>
        <authorList>
            <consortium name="The Broad Institute Genomics Platform"/>
            <consortium name="The Broad Institute Genome Sequencing Center for Infectious Disease"/>
            <person name="Wu L."/>
            <person name="Ma J."/>
        </authorList>
    </citation>
    <scope>NUCLEOTIDE SEQUENCE [LARGE SCALE GENOMIC DNA]</scope>
    <source>
        <strain evidence="4">S1</strain>
    </source>
</reference>
<keyword evidence="2" id="KW-0472">Membrane</keyword>
<evidence type="ECO:0008006" key="5">
    <source>
        <dbReference type="Google" id="ProtNLM"/>
    </source>
</evidence>
<evidence type="ECO:0000313" key="3">
    <source>
        <dbReference type="EMBL" id="MFD1428273.1"/>
    </source>
</evidence>
<sequence>MGYKRIFAYSLLIIMGMSLFAPFSLVFAEEGYTPAEPYIPNDPYIPNEPNIPSAPHVPSGPDDHQTPEGNHPGGGVGGGGAGGGAGGTPDVGSPQSNTNNPGLWLPLKYTINDIIFGQVKLVKAAMEADFDAEDFKVNKWAGKNVGYNFFGRLMRNGIGLALPSDSGWKSALDVWTGVDNTVDVIDRFKDAHYLKLAKHYKDIGDMKKLTEIADKIPKPMSGMSRFLGVAGIGISGGEGVYNTYKAITADSGQETVDYSMKAVGNVGGALMAAAPFTGPAAGWVAGVGALLWGASTVYANRKQIWKGMKWVGGKIGDEFKRRGERLIKTTKVVGEGIKKTGEGIKKAGKVIGSGMKKVGSWLKSW</sequence>
<dbReference type="Proteomes" id="UP001597282">
    <property type="component" value="Unassembled WGS sequence"/>
</dbReference>
<dbReference type="EMBL" id="JBHTNU010000020">
    <property type="protein sequence ID" value="MFD1428273.1"/>
    <property type="molecule type" value="Genomic_DNA"/>
</dbReference>
<keyword evidence="2" id="KW-0812">Transmembrane</keyword>
<proteinExistence type="predicted"/>
<gene>
    <name evidence="3" type="ORF">ACFQ4Y_15300</name>
</gene>
<keyword evidence="2" id="KW-1133">Transmembrane helix</keyword>
<feature type="compositionally biased region" description="Gly residues" evidence="1">
    <location>
        <begin position="71"/>
        <end position="89"/>
    </location>
</feature>
<organism evidence="3 4">
    <name type="scientific">Kroppenstedtia sanguinis</name>
    <dbReference type="NCBI Taxonomy" id="1380684"/>
    <lineage>
        <taxon>Bacteria</taxon>
        <taxon>Bacillati</taxon>
        <taxon>Bacillota</taxon>
        <taxon>Bacilli</taxon>
        <taxon>Bacillales</taxon>
        <taxon>Thermoactinomycetaceae</taxon>
        <taxon>Kroppenstedtia</taxon>
    </lineage>
</organism>
<evidence type="ECO:0000256" key="2">
    <source>
        <dbReference type="SAM" id="Phobius"/>
    </source>
</evidence>